<sequence>MRHTDTLTIEVIGAGTVGEATGLALDDWGHEVVFKDLDHDVLDSLDADGHRTATPDEAIDADLSLIAVPTPYDETTNELRTTYVESAVETLADQDPSVVAVRSTVPPGTTDALATTYDIDDYAMVPEFLFAETAREDIAKMESLVIGTQSRLALETIKCAFGPQVATFVELTPTEAEFLKFGSNLFAATKISFSNQLWRLMEECRSASVVDEAVDPDRVLSGVSQITPWTGPEMGWEGGWPYGGHCLPKDTRGLRGWAEDRHDIPVPQLSGTIEENELVDAFEEHEEDRRTTVAAE</sequence>
<reference evidence="4 5" key="1">
    <citation type="journal article" date="2019" name="Int. J. Syst. Evol. Microbiol.">
        <title>The Global Catalogue of Microorganisms (GCM) 10K type strain sequencing project: providing services to taxonomists for standard genome sequencing and annotation.</title>
        <authorList>
            <consortium name="The Broad Institute Genomics Platform"/>
            <consortium name="The Broad Institute Genome Sequencing Center for Infectious Disease"/>
            <person name="Wu L."/>
            <person name="Ma J."/>
        </authorList>
    </citation>
    <scope>NUCLEOTIDE SEQUENCE [LARGE SCALE GENOMIC DNA]</scope>
    <source>
        <strain evidence="4 5">IBRC-M 10256</strain>
    </source>
</reference>
<dbReference type="InterPro" id="IPR036291">
    <property type="entry name" value="NAD(P)-bd_dom_sf"/>
</dbReference>
<evidence type="ECO:0000259" key="2">
    <source>
        <dbReference type="Pfam" id="PF00984"/>
    </source>
</evidence>
<dbReference type="Proteomes" id="UP001595846">
    <property type="component" value="Unassembled WGS sequence"/>
</dbReference>
<comment type="caution">
    <text evidence="4">The sequence shown here is derived from an EMBL/GenBank/DDBJ whole genome shotgun (WGS) entry which is preliminary data.</text>
</comment>
<feature type="domain" description="UDP-glucose/GDP-mannose dehydrogenase dimerisation" evidence="2">
    <location>
        <begin position="175"/>
        <end position="276"/>
    </location>
</feature>
<dbReference type="Pfam" id="PF00984">
    <property type="entry name" value="UDPG_MGDP_dh"/>
    <property type="match status" value="1"/>
</dbReference>
<name>A0ABD5NK04_9EURY</name>
<dbReference type="Gene3D" id="1.10.1040.10">
    <property type="entry name" value="N-(1-d-carboxylethyl)-l-norvaline Dehydrogenase, domain 2"/>
    <property type="match status" value="1"/>
</dbReference>
<organism evidence="4 5">
    <name type="scientific">Halovivax cerinus</name>
    <dbReference type="NCBI Taxonomy" id="1487865"/>
    <lineage>
        <taxon>Archaea</taxon>
        <taxon>Methanobacteriati</taxon>
        <taxon>Methanobacteriota</taxon>
        <taxon>Stenosarchaea group</taxon>
        <taxon>Halobacteria</taxon>
        <taxon>Halobacteriales</taxon>
        <taxon>Natrialbaceae</taxon>
        <taxon>Halovivax</taxon>
    </lineage>
</organism>
<comment type="similarity">
    <text evidence="1">Belongs to the UDP-glucose/GDP-mannose dehydrogenase family.</text>
</comment>
<dbReference type="PANTHER" id="PTHR43750">
    <property type="entry name" value="UDP-GLUCOSE 6-DEHYDROGENASE TUAD"/>
    <property type="match status" value="1"/>
</dbReference>
<dbReference type="InterPro" id="IPR013328">
    <property type="entry name" value="6PGD_dom2"/>
</dbReference>
<accession>A0ABD5NK04</accession>
<dbReference type="Pfam" id="PF03721">
    <property type="entry name" value="UDPG_MGDP_dh_N"/>
    <property type="match status" value="1"/>
</dbReference>
<gene>
    <name evidence="4" type="ORF">ACFOUR_02760</name>
</gene>
<dbReference type="GeneID" id="73904537"/>
<evidence type="ECO:0000256" key="1">
    <source>
        <dbReference type="ARBA" id="ARBA00006601"/>
    </source>
</evidence>
<dbReference type="PANTHER" id="PTHR43750:SF3">
    <property type="entry name" value="UDP-GLUCOSE 6-DEHYDROGENASE TUAD"/>
    <property type="match status" value="1"/>
</dbReference>
<feature type="domain" description="UDP-glucose/GDP-mannose dehydrogenase N-terminal" evidence="3">
    <location>
        <begin position="55"/>
        <end position="152"/>
    </location>
</feature>
<protein>
    <recommendedName>
        <fullName evidence="6">UDP-N-acetyl-D-mannosamine dehydrogenase</fullName>
    </recommendedName>
</protein>
<evidence type="ECO:0000313" key="4">
    <source>
        <dbReference type="EMBL" id="MFC3957296.1"/>
    </source>
</evidence>
<dbReference type="RefSeq" id="WP_256531779.1">
    <property type="nucleotide sequence ID" value="NZ_CP101824.1"/>
</dbReference>
<evidence type="ECO:0000313" key="5">
    <source>
        <dbReference type="Proteomes" id="UP001595846"/>
    </source>
</evidence>
<evidence type="ECO:0008006" key="6">
    <source>
        <dbReference type="Google" id="ProtNLM"/>
    </source>
</evidence>
<dbReference type="InterPro" id="IPR008927">
    <property type="entry name" value="6-PGluconate_DH-like_C_sf"/>
</dbReference>
<dbReference type="SUPFAM" id="SSF48179">
    <property type="entry name" value="6-phosphogluconate dehydrogenase C-terminal domain-like"/>
    <property type="match status" value="1"/>
</dbReference>
<dbReference type="EMBL" id="JBHSAQ010000001">
    <property type="protein sequence ID" value="MFC3957296.1"/>
    <property type="molecule type" value="Genomic_DNA"/>
</dbReference>
<dbReference type="InterPro" id="IPR001732">
    <property type="entry name" value="UDP-Glc/GDP-Man_DH_N"/>
</dbReference>
<proteinExistence type="inferred from homology"/>
<dbReference type="InterPro" id="IPR014026">
    <property type="entry name" value="UDP-Glc/GDP-Man_DH_dimer"/>
</dbReference>
<evidence type="ECO:0000259" key="3">
    <source>
        <dbReference type="Pfam" id="PF03721"/>
    </source>
</evidence>
<dbReference type="Gene3D" id="3.40.50.720">
    <property type="entry name" value="NAD(P)-binding Rossmann-like Domain"/>
    <property type="match status" value="1"/>
</dbReference>
<dbReference type="GO" id="GO:0016616">
    <property type="term" value="F:oxidoreductase activity, acting on the CH-OH group of donors, NAD or NADP as acceptor"/>
    <property type="evidence" value="ECO:0007669"/>
    <property type="project" value="UniProtKB-ARBA"/>
</dbReference>
<dbReference type="SUPFAM" id="SSF51735">
    <property type="entry name" value="NAD(P)-binding Rossmann-fold domains"/>
    <property type="match status" value="1"/>
</dbReference>
<dbReference type="AlphaFoldDB" id="A0ABD5NK04"/>
<keyword evidence="5" id="KW-1185">Reference proteome</keyword>